<sequence>MKMRWMIFFGLATCITLVTSATAAEQGVYFGANTGAVFLEDSSVSAPVGSSFDIEYDPGMSYGVVLGYDAGTYFSKSGTTSGRLEIEYTRRSTDADEVEENGAFRPVGGEATVDSLMINSWVDFRTRSPFRPYMGIGVGAARLTLDDAGFSDDDDTRFAYQAGAGIGLPIGDHFTISVGYRYFGMLDATLRAKTLDAETDTVQEREYDIEYSSHNLDVGFRFRF</sequence>
<evidence type="ECO:0000313" key="4">
    <source>
        <dbReference type="EMBL" id="AJF05645.1"/>
    </source>
</evidence>
<name>A0A0B5FNP4_9BACT</name>
<dbReference type="InterPro" id="IPR027385">
    <property type="entry name" value="Beta-barrel_OMP"/>
</dbReference>
<feature type="signal peptide" evidence="2">
    <location>
        <begin position="1"/>
        <end position="23"/>
    </location>
</feature>
<reference evidence="4 5" key="1">
    <citation type="journal article" date="2015" name="Genome Announc.">
        <title>Genomes of Geoalkalibacter ferrihydriticus Z-0531T and Geoalkalibacter subterraneus Red1T, Two Haloalkaliphilic Metal-Reducing Deltaproteobacteria.</title>
        <authorList>
            <person name="Badalamenti J.P."/>
            <person name="Krajmalnik-Brown R."/>
            <person name="Torres C.I."/>
            <person name="Bond D.R."/>
        </authorList>
    </citation>
    <scope>NUCLEOTIDE SEQUENCE [LARGE SCALE GENOMIC DNA]</scope>
    <source>
        <strain evidence="4 5">Red1</strain>
    </source>
</reference>
<proteinExistence type="predicted"/>
<dbReference type="Gene3D" id="2.40.160.20">
    <property type="match status" value="1"/>
</dbReference>
<accession>A0A0B5FNP4</accession>
<feature type="domain" description="Outer membrane protein beta-barrel" evidence="3">
    <location>
        <begin position="13"/>
        <end position="222"/>
    </location>
</feature>
<dbReference type="Pfam" id="PF13505">
    <property type="entry name" value="OMP_b-brl"/>
    <property type="match status" value="1"/>
</dbReference>
<dbReference type="STRING" id="483547.GSUB_02405"/>
<keyword evidence="5" id="KW-1185">Reference proteome</keyword>
<dbReference type="InterPro" id="IPR011250">
    <property type="entry name" value="OMP/PagP_B-barrel"/>
</dbReference>
<gene>
    <name evidence="4" type="ORF">GSUB_02405</name>
</gene>
<dbReference type="KEGG" id="gsb:GSUB_02405"/>
<evidence type="ECO:0000256" key="2">
    <source>
        <dbReference type="SAM" id="SignalP"/>
    </source>
</evidence>
<evidence type="ECO:0000313" key="5">
    <source>
        <dbReference type="Proteomes" id="UP000035036"/>
    </source>
</evidence>
<evidence type="ECO:0000259" key="3">
    <source>
        <dbReference type="Pfam" id="PF13505"/>
    </source>
</evidence>
<feature type="chain" id="PRO_5002102071" description="Outer membrane protein beta-barrel domain-containing protein" evidence="2">
    <location>
        <begin position="24"/>
        <end position="224"/>
    </location>
</feature>
<dbReference type="Proteomes" id="UP000035036">
    <property type="component" value="Chromosome"/>
</dbReference>
<dbReference type="EMBL" id="CP010311">
    <property type="protein sequence ID" value="AJF05645.1"/>
    <property type="molecule type" value="Genomic_DNA"/>
</dbReference>
<dbReference type="HOGENOM" id="CLU_057473_3_0_7"/>
<dbReference type="OrthoDB" id="5451288at2"/>
<protein>
    <recommendedName>
        <fullName evidence="3">Outer membrane protein beta-barrel domain-containing protein</fullName>
    </recommendedName>
</protein>
<dbReference type="AlphaFoldDB" id="A0A0B5FNP4"/>
<evidence type="ECO:0000256" key="1">
    <source>
        <dbReference type="ARBA" id="ARBA00022729"/>
    </source>
</evidence>
<keyword evidence="1 2" id="KW-0732">Signal</keyword>
<dbReference type="SUPFAM" id="SSF56925">
    <property type="entry name" value="OMPA-like"/>
    <property type="match status" value="1"/>
</dbReference>
<organism evidence="4 5">
    <name type="scientific">Geoalkalibacter subterraneus</name>
    <dbReference type="NCBI Taxonomy" id="483547"/>
    <lineage>
        <taxon>Bacteria</taxon>
        <taxon>Pseudomonadati</taxon>
        <taxon>Thermodesulfobacteriota</taxon>
        <taxon>Desulfuromonadia</taxon>
        <taxon>Desulfuromonadales</taxon>
        <taxon>Geoalkalibacteraceae</taxon>
        <taxon>Geoalkalibacter</taxon>
    </lineage>
</organism>